<dbReference type="PANTHER" id="PTHR38340:SF1">
    <property type="entry name" value="S-LAYER PROTEIN"/>
    <property type="match status" value="1"/>
</dbReference>
<dbReference type="SUPFAM" id="SSF51120">
    <property type="entry name" value="beta-Roll"/>
    <property type="match status" value="1"/>
</dbReference>
<evidence type="ECO:0000313" key="5">
    <source>
        <dbReference type="Proteomes" id="UP000298774"/>
    </source>
</evidence>
<dbReference type="GO" id="GO:0005509">
    <property type="term" value="F:calcium ion binding"/>
    <property type="evidence" value="ECO:0007669"/>
    <property type="project" value="InterPro"/>
</dbReference>
<dbReference type="GeneID" id="56450152"/>
<sequence>MSVINGTSASEVIDLRGLVPGPYETGNGSAAGAGNDTVYGSSYPDVIQGGSGNDLLYGFNGNDILVGDDGNDTLYGGNGNDSLLASAGNDHLLGEAGDDTLYGGAGNDVYYHSANGGVDLINDDKSEAGMPGYGGGTSDVVYFTDVTMANLAFFRPTGSNDLWISSVADFSDGYLNDGVIIQDFYLGGNNTIEYLYSSDSYAFNLTTLL</sequence>
<evidence type="ECO:0000313" key="3">
    <source>
        <dbReference type="EMBL" id="MDX5952953.1"/>
    </source>
</evidence>
<evidence type="ECO:0000256" key="1">
    <source>
        <dbReference type="ARBA" id="ARBA00004613"/>
    </source>
</evidence>
<dbReference type="PROSITE" id="PS00330">
    <property type="entry name" value="HEMOLYSIN_CALCIUM"/>
    <property type="match status" value="1"/>
</dbReference>
<dbReference type="Pfam" id="PF00353">
    <property type="entry name" value="HemolysinCabind"/>
    <property type="match status" value="2"/>
</dbReference>
<protein>
    <submittedName>
        <fullName evidence="3">Calcium-binding protein</fullName>
    </submittedName>
</protein>
<dbReference type="GO" id="GO:0005576">
    <property type="term" value="C:extracellular region"/>
    <property type="evidence" value="ECO:0007669"/>
    <property type="project" value="UniProtKB-SubCell"/>
</dbReference>
<dbReference type="InterPro" id="IPR001343">
    <property type="entry name" value="Hemolysn_Ca-bd"/>
</dbReference>
<gene>
    <name evidence="4" type="ORF">D3868_10365</name>
    <name evidence="3" type="ORF">SIM66_17380</name>
</gene>
<dbReference type="PANTHER" id="PTHR38340">
    <property type="entry name" value="S-LAYER PROTEIN"/>
    <property type="match status" value="1"/>
</dbReference>
<evidence type="ECO:0000313" key="6">
    <source>
        <dbReference type="Proteomes" id="UP001277471"/>
    </source>
</evidence>
<dbReference type="InterPro" id="IPR018511">
    <property type="entry name" value="Hemolysin-typ_Ca-bd_CS"/>
</dbReference>
<dbReference type="InterPro" id="IPR050557">
    <property type="entry name" value="RTX_toxin/Mannuronan_C5-epim"/>
</dbReference>
<keyword evidence="2" id="KW-0964">Secreted</keyword>
<evidence type="ECO:0000256" key="2">
    <source>
        <dbReference type="ARBA" id="ARBA00022525"/>
    </source>
</evidence>
<comment type="subcellular location">
    <subcellularLocation>
        <location evidence="1">Secreted</location>
    </subcellularLocation>
</comment>
<reference evidence="3 6" key="2">
    <citation type="submission" date="2023-11" db="EMBL/GenBank/DDBJ databases">
        <title>MicrobeMod: A computational toolkit for identifying prokaryotic methylation and restriction-modification with nanopore sequencing.</title>
        <authorList>
            <person name="Crits-Christoph A."/>
            <person name="Kang S.C."/>
            <person name="Lee H."/>
            <person name="Ostrov N."/>
        </authorList>
    </citation>
    <scope>NUCLEOTIDE SEQUENCE [LARGE SCALE GENOMIC DNA]</scope>
    <source>
        <strain evidence="3 6">ATCC 29145</strain>
    </source>
</reference>
<dbReference type="AlphaFoldDB" id="A0A0P0EWA2"/>
<keyword evidence="6" id="KW-1185">Reference proteome</keyword>
<dbReference type="Gene3D" id="2.150.10.10">
    <property type="entry name" value="Serralysin-like metalloprotease, C-terminal"/>
    <property type="match status" value="1"/>
</dbReference>
<dbReference type="Proteomes" id="UP001277471">
    <property type="component" value="Unassembled WGS sequence"/>
</dbReference>
<dbReference type="PRINTS" id="PR00313">
    <property type="entry name" value="CABNDNGRPT"/>
</dbReference>
<dbReference type="EMBL" id="JAWXYC010000004">
    <property type="protein sequence ID" value="MDX5952953.1"/>
    <property type="molecule type" value="Genomic_DNA"/>
</dbReference>
<organism evidence="4 5">
    <name type="scientific">Azospirillum brasilense</name>
    <dbReference type="NCBI Taxonomy" id="192"/>
    <lineage>
        <taxon>Bacteria</taxon>
        <taxon>Pseudomonadati</taxon>
        <taxon>Pseudomonadota</taxon>
        <taxon>Alphaproteobacteria</taxon>
        <taxon>Rhodospirillales</taxon>
        <taxon>Azospirillaceae</taxon>
        <taxon>Azospirillum</taxon>
    </lineage>
</organism>
<dbReference type="EMBL" id="CP032339">
    <property type="protein sequence ID" value="QCO09403.1"/>
    <property type="molecule type" value="Genomic_DNA"/>
</dbReference>
<dbReference type="RefSeq" id="WP_051139976.1">
    <property type="nucleotide sequence ID" value="NZ_CP012914.1"/>
</dbReference>
<dbReference type="KEGG" id="abf:AMK58_02285"/>
<dbReference type="InterPro" id="IPR011049">
    <property type="entry name" value="Serralysin-like_metalloprot_C"/>
</dbReference>
<evidence type="ECO:0000313" key="4">
    <source>
        <dbReference type="EMBL" id="QCO09403.1"/>
    </source>
</evidence>
<reference evidence="4 5" key="1">
    <citation type="submission" date="2018-09" db="EMBL/GenBank/DDBJ databases">
        <title>Whole genome based analysis of evolution and adaptive divergence in Indian and Brazilian strains of Azospirillum brasilense.</title>
        <authorList>
            <person name="Singh C."/>
            <person name="Tripathi A.K."/>
        </authorList>
    </citation>
    <scope>NUCLEOTIDE SEQUENCE [LARGE SCALE GENOMIC DNA]</scope>
    <source>
        <strain evidence="4 5">MTCC4038</strain>
    </source>
</reference>
<accession>A0A0P0EWA2</accession>
<name>A0A0P0EWA2_AZOBR</name>
<dbReference type="Proteomes" id="UP000298774">
    <property type="component" value="Chromosome"/>
</dbReference>
<proteinExistence type="predicted"/>